<keyword evidence="3" id="KW-1185">Reference proteome</keyword>
<dbReference type="Proteomes" id="UP001495910">
    <property type="component" value="Unassembled WGS sequence"/>
</dbReference>
<dbReference type="Gene3D" id="3.10.450.50">
    <property type="match status" value="1"/>
</dbReference>
<gene>
    <name evidence="2" type="ORF">V8G57_11800</name>
</gene>
<evidence type="ECO:0000313" key="3">
    <source>
        <dbReference type="Proteomes" id="UP001495910"/>
    </source>
</evidence>
<protein>
    <submittedName>
        <fullName evidence="2">SgcJ/EcaC family oxidoreductase</fullName>
    </submittedName>
</protein>
<dbReference type="InterPro" id="IPR013543">
    <property type="entry name" value="Ca/CaM-dep_prot_kinase-assoc"/>
</dbReference>
<reference evidence="2 3" key="1">
    <citation type="submission" date="2024-02" db="EMBL/GenBank/DDBJ databases">
        <title>Draft genome sequence of Collimonas sp. strain H4R21, an effective mineral-weathering bacterial strain isolated from the beech rhizosphere.</title>
        <authorList>
            <person name="Morin E."/>
            <person name="Uroz S."/>
            <person name="Leveau J.H.J."/>
            <person name="Kumar R."/>
            <person name="Rey M.W."/>
            <person name="Pham J."/>
        </authorList>
    </citation>
    <scope>NUCLEOTIDE SEQUENCE [LARGE SCALE GENOMIC DNA]</scope>
    <source>
        <strain evidence="2 3">H4R21</strain>
    </source>
</reference>
<dbReference type="SUPFAM" id="SSF54427">
    <property type="entry name" value="NTF2-like"/>
    <property type="match status" value="1"/>
</dbReference>
<feature type="domain" description="Calcium/calmodulin-dependent protein kinase II association-domain" evidence="1">
    <location>
        <begin position="106"/>
        <end position="228"/>
    </location>
</feature>
<name>A0ABU9PVP8_9BURK</name>
<comment type="caution">
    <text evidence="2">The sequence shown here is derived from an EMBL/GenBank/DDBJ whole genome shotgun (WGS) entry which is preliminary data.</text>
</comment>
<dbReference type="EMBL" id="JBANDC010000007">
    <property type="protein sequence ID" value="MEM4988071.1"/>
    <property type="molecule type" value="Genomic_DNA"/>
</dbReference>
<proteinExistence type="predicted"/>
<dbReference type="Pfam" id="PF08332">
    <property type="entry name" value="CaMKII_AD"/>
    <property type="match status" value="1"/>
</dbReference>
<dbReference type="InterPro" id="IPR032710">
    <property type="entry name" value="NTF2-like_dom_sf"/>
</dbReference>
<accession>A0ABU9PVP8</accession>
<dbReference type="NCBIfam" id="TIGR02246">
    <property type="entry name" value="SgcJ/EcaC family oxidoreductase"/>
    <property type="match status" value="1"/>
</dbReference>
<sequence>MTTIIYHFLKTRTLRNFLTIQFVNPVKNSRFPDGTFLFSSLSLPLADFINQNKYVLPRPRVHIFIDRKYEMKKLLFVISLLLSAAVVAKEPPKRYDHVAVAPTTAEEKEIAGLFDRWNAALATGKPEEVVKLYAPNGILQPTVSNKIRATPEEIKEYFEHFLLLKPKGTINYRQIRILGENLALDSGAYTFDVLKNGKPAKVRARYTYVYEKIDGDWKIINHHSSAMPEFTEED</sequence>
<evidence type="ECO:0000313" key="2">
    <source>
        <dbReference type="EMBL" id="MEM4988071.1"/>
    </source>
</evidence>
<evidence type="ECO:0000259" key="1">
    <source>
        <dbReference type="Pfam" id="PF08332"/>
    </source>
</evidence>
<dbReference type="InterPro" id="IPR011944">
    <property type="entry name" value="Steroid_delta5-4_isomerase"/>
</dbReference>
<organism evidence="2 3">
    <name type="scientific">Collimonas rhizosphaerae</name>
    <dbReference type="NCBI Taxonomy" id="3126357"/>
    <lineage>
        <taxon>Bacteria</taxon>
        <taxon>Pseudomonadati</taxon>
        <taxon>Pseudomonadota</taxon>
        <taxon>Betaproteobacteria</taxon>
        <taxon>Burkholderiales</taxon>
        <taxon>Oxalobacteraceae</taxon>
        <taxon>Collimonas</taxon>
    </lineage>
</organism>
<dbReference type="RefSeq" id="WP_342829558.1">
    <property type="nucleotide sequence ID" value="NZ_JBANDC010000007.1"/>
</dbReference>